<proteinExistence type="predicted"/>
<gene>
    <name evidence="13" type="primary">Aste57867_1655</name>
    <name evidence="12" type="ORF">As57867_001653</name>
    <name evidence="13" type="ORF">ASTE57867_1655</name>
</gene>
<dbReference type="InterPro" id="IPR002455">
    <property type="entry name" value="GPCR3_GABA-B"/>
</dbReference>
<evidence type="ECO:0000259" key="11">
    <source>
        <dbReference type="Pfam" id="PF00003"/>
    </source>
</evidence>
<evidence type="ECO:0000256" key="7">
    <source>
        <dbReference type="ARBA" id="ARBA00023180"/>
    </source>
</evidence>
<evidence type="ECO:0000256" key="5">
    <source>
        <dbReference type="ARBA" id="ARBA00023136"/>
    </source>
</evidence>
<keyword evidence="6" id="KW-0675">Receptor</keyword>
<dbReference type="EMBL" id="CAADRA010000144">
    <property type="protein sequence ID" value="VFT78867.1"/>
    <property type="molecule type" value="Genomic_DNA"/>
</dbReference>
<dbReference type="PANTHER" id="PTHR10519">
    <property type="entry name" value="GABA-B RECEPTOR"/>
    <property type="match status" value="1"/>
</dbReference>
<evidence type="ECO:0000256" key="9">
    <source>
        <dbReference type="SAM" id="MobiDB-lite"/>
    </source>
</evidence>
<evidence type="ECO:0000256" key="2">
    <source>
        <dbReference type="ARBA" id="ARBA00022692"/>
    </source>
</evidence>
<feature type="transmembrane region" description="Helical" evidence="10">
    <location>
        <begin position="193"/>
        <end position="213"/>
    </location>
</feature>
<feature type="transmembrane region" description="Helical" evidence="10">
    <location>
        <begin position="156"/>
        <end position="181"/>
    </location>
</feature>
<accession>A0A485KAW3</accession>
<feature type="transmembrane region" description="Helical" evidence="10">
    <location>
        <begin position="6"/>
        <end position="22"/>
    </location>
</feature>
<organism evidence="13 14">
    <name type="scientific">Aphanomyces stellatus</name>
    <dbReference type="NCBI Taxonomy" id="120398"/>
    <lineage>
        <taxon>Eukaryota</taxon>
        <taxon>Sar</taxon>
        <taxon>Stramenopiles</taxon>
        <taxon>Oomycota</taxon>
        <taxon>Saprolegniomycetes</taxon>
        <taxon>Saprolegniales</taxon>
        <taxon>Verrucalvaceae</taxon>
        <taxon>Aphanomyces</taxon>
    </lineage>
</organism>
<dbReference type="AlphaFoldDB" id="A0A485KAW3"/>
<feature type="domain" description="G-protein coupled receptors family 3 profile" evidence="11">
    <location>
        <begin position="11"/>
        <end position="221"/>
    </location>
</feature>
<dbReference type="OrthoDB" id="193333at2759"/>
<evidence type="ECO:0000313" key="13">
    <source>
        <dbReference type="EMBL" id="VFT78867.1"/>
    </source>
</evidence>
<feature type="transmembrane region" description="Helical" evidence="10">
    <location>
        <begin position="71"/>
        <end position="91"/>
    </location>
</feature>
<keyword evidence="3 10" id="KW-1133">Transmembrane helix</keyword>
<dbReference type="Proteomes" id="UP000332933">
    <property type="component" value="Unassembled WGS sequence"/>
</dbReference>
<feature type="transmembrane region" description="Helical" evidence="10">
    <location>
        <begin position="233"/>
        <end position="251"/>
    </location>
</feature>
<keyword evidence="7" id="KW-0325">Glycoprotein</keyword>
<evidence type="ECO:0000256" key="6">
    <source>
        <dbReference type="ARBA" id="ARBA00023170"/>
    </source>
</evidence>
<evidence type="ECO:0000313" key="12">
    <source>
        <dbReference type="EMBL" id="KAF0718486.1"/>
    </source>
</evidence>
<keyword evidence="14" id="KW-1185">Reference proteome</keyword>
<dbReference type="InterPro" id="IPR017978">
    <property type="entry name" value="GPCR_3_C"/>
</dbReference>
<dbReference type="PANTHER" id="PTHR10519:SF20">
    <property type="entry name" value="G-PROTEIN COUPLED RECEPTOR 156-RELATED"/>
    <property type="match status" value="1"/>
</dbReference>
<keyword evidence="4" id="KW-0297">G-protein coupled receptor</keyword>
<evidence type="ECO:0000256" key="4">
    <source>
        <dbReference type="ARBA" id="ARBA00023040"/>
    </source>
</evidence>
<name>A0A485KAW3_9STRA</name>
<comment type="subcellular location">
    <subcellularLocation>
        <location evidence="1">Membrane</location>
        <topology evidence="1">Multi-pass membrane protein</topology>
    </subcellularLocation>
</comment>
<sequence>MTVLPHVVAPVLVVCSILVVVFRERLVIKRAQWPLLITMLVGGICSCAYVDPGGWRPVVRALRGPTHHHRVGLHAHLFIFGSLLVKGLRVYRVFSNKWLKKVKVTVPPRHARRRRRYVVFNVTAWMVVDFPTPTAATTAATDFIGKVDHVSCHSSSFIFAALLVFWKAIIMLGGVYVSVLIRHAGSDFQESTRIFASSCVVLFVALIVLPMSLTCRRPKPTRFSQVCCSSERYVFVVVVVVVAQLCVRFFSPWPQVAVIGLMLGPKYYRLNAAEKSTPTTKGPGGMSSAASGVPNWHRSGNLSSVRLVVASSAKQSSMQASGTHESTDDPLVAIPKT</sequence>
<evidence type="ECO:0000256" key="3">
    <source>
        <dbReference type="ARBA" id="ARBA00022989"/>
    </source>
</evidence>
<evidence type="ECO:0000256" key="10">
    <source>
        <dbReference type="SAM" id="Phobius"/>
    </source>
</evidence>
<keyword evidence="8" id="KW-0807">Transducer</keyword>
<keyword evidence="5 10" id="KW-0472">Membrane</keyword>
<evidence type="ECO:0000313" key="14">
    <source>
        <dbReference type="Proteomes" id="UP000332933"/>
    </source>
</evidence>
<dbReference type="GO" id="GO:0038039">
    <property type="term" value="C:G protein-coupled receptor heterodimeric complex"/>
    <property type="evidence" value="ECO:0007669"/>
    <property type="project" value="TreeGrafter"/>
</dbReference>
<feature type="region of interest" description="Disordered" evidence="9">
    <location>
        <begin position="315"/>
        <end position="337"/>
    </location>
</feature>
<feature type="transmembrane region" description="Helical" evidence="10">
    <location>
        <begin position="34"/>
        <end position="51"/>
    </location>
</feature>
<keyword evidence="2 10" id="KW-0812">Transmembrane</keyword>
<evidence type="ECO:0000256" key="1">
    <source>
        <dbReference type="ARBA" id="ARBA00004141"/>
    </source>
</evidence>
<dbReference type="EMBL" id="VJMH01000144">
    <property type="protein sequence ID" value="KAF0718486.1"/>
    <property type="molecule type" value="Genomic_DNA"/>
</dbReference>
<reference evidence="13 14" key="1">
    <citation type="submission" date="2019-03" db="EMBL/GenBank/DDBJ databases">
        <authorList>
            <person name="Gaulin E."/>
            <person name="Dumas B."/>
        </authorList>
    </citation>
    <scope>NUCLEOTIDE SEQUENCE [LARGE SCALE GENOMIC DNA]</scope>
    <source>
        <strain evidence="13">CBS 568.67</strain>
    </source>
</reference>
<protein>
    <submittedName>
        <fullName evidence="13">Aste57867_1655 protein</fullName>
    </submittedName>
</protein>
<reference evidence="12" key="2">
    <citation type="submission" date="2019-06" db="EMBL/GenBank/DDBJ databases">
        <title>Genomics analysis of Aphanomyces spp. identifies a new class of oomycete effector associated with host adaptation.</title>
        <authorList>
            <person name="Gaulin E."/>
        </authorList>
    </citation>
    <scope>NUCLEOTIDE SEQUENCE</scope>
    <source>
        <strain evidence="12">CBS 578.67</strain>
    </source>
</reference>
<feature type="transmembrane region" description="Helical" evidence="10">
    <location>
        <begin position="117"/>
        <end position="136"/>
    </location>
</feature>
<evidence type="ECO:0000256" key="8">
    <source>
        <dbReference type="ARBA" id="ARBA00023224"/>
    </source>
</evidence>
<dbReference type="Pfam" id="PF00003">
    <property type="entry name" value="7tm_3"/>
    <property type="match status" value="1"/>
</dbReference>
<dbReference type="GO" id="GO:0004965">
    <property type="term" value="F:G protein-coupled GABA receptor activity"/>
    <property type="evidence" value="ECO:0007669"/>
    <property type="project" value="InterPro"/>
</dbReference>